<dbReference type="InterPro" id="IPR015422">
    <property type="entry name" value="PyrdxlP-dep_Trfase_small"/>
</dbReference>
<feature type="domain" description="MOSC" evidence="6">
    <location>
        <begin position="805"/>
        <end position="973"/>
    </location>
</feature>
<dbReference type="SUPFAM" id="SSF141673">
    <property type="entry name" value="MOSC N-terminal domain-like"/>
    <property type="match status" value="1"/>
</dbReference>
<gene>
    <name evidence="4 8 9" type="primary">MOCOS</name>
</gene>
<dbReference type="PANTHER" id="PTHR14237:SF80">
    <property type="entry name" value="MOLYBDENUM COFACTOR SULFURASE"/>
    <property type="match status" value="1"/>
</dbReference>
<evidence type="ECO:0000313" key="9">
    <source>
        <dbReference type="RefSeq" id="XP_032801679.1"/>
    </source>
</evidence>
<dbReference type="SUPFAM" id="SSF50800">
    <property type="entry name" value="PK beta-barrel domain-like"/>
    <property type="match status" value="1"/>
</dbReference>
<dbReference type="GO" id="GO:0030170">
    <property type="term" value="F:pyridoxal phosphate binding"/>
    <property type="evidence" value="ECO:0007669"/>
    <property type="project" value="UniProtKB-UniRule"/>
</dbReference>
<dbReference type="GO" id="GO:0016829">
    <property type="term" value="F:lyase activity"/>
    <property type="evidence" value="ECO:0007669"/>
    <property type="project" value="UniProtKB-UniRule"/>
</dbReference>
<comment type="cofactor">
    <cofactor evidence="4">
        <name>pyridoxal 5'-phosphate</name>
        <dbReference type="ChEBI" id="CHEBI:597326"/>
    </cofactor>
</comment>
<comment type="catalytic activity">
    <reaction evidence="4">
        <text>Mo-molybdopterin + L-cysteine + AH2 = thio-Mo-molybdopterin + L-alanine + A + H2O</text>
        <dbReference type="Rhea" id="RHEA:42636"/>
        <dbReference type="ChEBI" id="CHEBI:13193"/>
        <dbReference type="ChEBI" id="CHEBI:15377"/>
        <dbReference type="ChEBI" id="CHEBI:17499"/>
        <dbReference type="ChEBI" id="CHEBI:35235"/>
        <dbReference type="ChEBI" id="CHEBI:57972"/>
        <dbReference type="ChEBI" id="CHEBI:71302"/>
        <dbReference type="ChEBI" id="CHEBI:82685"/>
        <dbReference type="EC" id="2.8.1.9"/>
    </reaction>
</comment>
<dbReference type="GO" id="GO:0008265">
    <property type="term" value="F:molybdenum cofactor sulfurtransferase activity"/>
    <property type="evidence" value="ECO:0007669"/>
    <property type="project" value="UniProtKB-UniRule"/>
</dbReference>
<dbReference type="InterPro" id="IPR011037">
    <property type="entry name" value="Pyrv_Knase-like_insert_dom_sf"/>
</dbReference>
<reference evidence="8 9" key="1">
    <citation type="submission" date="2025-04" db="UniProtKB">
        <authorList>
            <consortium name="RefSeq"/>
        </authorList>
    </citation>
    <scope>IDENTIFICATION</scope>
    <source>
        <tissue evidence="8 9">Sperm</tissue>
    </source>
</reference>
<dbReference type="HAMAP" id="MF_03050">
    <property type="entry name" value="MOCOS"/>
    <property type="match status" value="1"/>
</dbReference>
<dbReference type="KEGG" id="pmrn:116938551"/>
<dbReference type="EC" id="2.8.1.9" evidence="4"/>
<dbReference type="AlphaFoldDB" id="A0AAJ7SND7"/>
<dbReference type="InterPro" id="IPR028886">
    <property type="entry name" value="MoCo_sulfurase"/>
</dbReference>
<dbReference type="Gene3D" id="3.40.640.10">
    <property type="entry name" value="Type I PLP-dependent aspartate aminotransferase-like (Major domain)"/>
    <property type="match status" value="2"/>
</dbReference>
<dbReference type="PROSITE" id="PS51340">
    <property type="entry name" value="MOSC"/>
    <property type="match status" value="1"/>
</dbReference>
<feature type="region of interest" description="Disordered" evidence="5">
    <location>
        <begin position="235"/>
        <end position="264"/>
    </location>
</feature>
<dbReference type="GO" id="GO:0030151">
    <property type="term" value="F:molybdenum ion binding"/>
    <property type="evidence" value="ECO:0007669"/>
    <property type="project" value="UniProtKB-UniRule"/>
</dbReference>
<evidence type="ECO:0000256" key="4">
    <source>
        <dbReference type="HAMAP-Rule" id="MF_03050"/>
    </source>
</evidence>
<dbReference type="CTD" id="55034"/>
<evidence type="ECO:0000256" key="1">
    <source>
        <dbReference type="ARBA" id="ARBA00022679"/>
    </source>
</evidence>
<dbReference type="Pfam" id="PF03473">
    <property type="entry name" value="MOSC"/>
    <property type="match status" value="1"/>
</dbReference>
<keyword evidence="2 4" id="KW-0663">Pyridoxal phosphate</keyword>
<evidence type="ECO:0000259" key="6">
    <source>
        <dbReference type="PROSITE" id="PS51340"/>
    </source>
</evidence>
<evidence type="ECO:0000256" key="5">
    <source>
        <dbReference type="SAM" id="MobiDB-lite"/>
    </source>
</evidence>
<dbReference type="Gene3D" id="1.10.260.50">
    <property type="match status" value="1"/>
</dbReference>
<keyword evidence="7" id="KW-1185">Reference proteome</keyword>
<comment type="function">
    <text evidence="4">Sulfurates the molybdenum cofactor. Sulfation of molybdenum is essential for xanthine dehydrogenase (XDH) and aldehyde oxidase (ADO) enzymes in which molybdenum cofactor is liganded by 1 oxygen and 1 sulfur atom in active form.</text>
</comment>
<dbReference type="Pfam" id="PF00266">
    <property type="entry name" value="Aminotran_5"/>
    <property type="match status" value="2"/>
</dbReference>
<dbReference type="Proteomes" id="UP001318040">
    <property type="component" value="Chromosome 4"/>
</dbReference>
<feature type="active site" evidence="4">
    <location>
        <position position="512"/>
    </location>
</feature>
<accession>A0AAJ7SND7</accession>
<dbReference type="GO" id="GO:0006777">
    <property type="term" value="P:Mo-molybdopterin cofactor biosynthetic process"/>
    <property type="evidence" value="ECO:0007669"/>
    <property type="project" value="UniProtKB-UniRule"/>
</dbReference>
<feature type="modified residue" description="N6-(pyridoxal phosphate)lysine" evidence="4">
    <location>
        <position position="350"/>
    </location>
</feature>
<dbReference type="Gene3D" id="3.90.1150.10">
    <property type="entry name" value="Aspartate Aminotransferase, domain 1"/>
    <property type="match status" value="2"/>
</dbReference>
<keyword evidence="3 4" id="KW-0501">Molybdenum cofactor biosynthesis</keyword>
<dbReference type="InterPro" id="IPR005302">
    <property type="entry name" value="MoCF_Sase_C"/>
</dbReference>
<dbReference type="InterPro" id="IPR015424">
    <property type="entry name" value="PyrdxlP-dep_Trfase"/>
</dbReference>
<dbReference type="InterPro" id="IPR015421">
    <property type="entry name" value="PyrdxlP-dep_Trfase_major"/>
</dbReference>
<comment type="similarity">
    <text evidence="4">Belongs to the class-V pyridoxal-phosphate-dependent aminotransferase family. MOCOS subfamily.</text>
</comment>
<evidence type="ECO:0000313" key="7">
    <source>
        <dbReference type="Proteomes" id="UP001318040"/>
    </source>
</evidence>
<proteinExistence type="inferred from homology"/>
<dbReference type="InterPro" id="IPR005303">
    <property type="entry name" value="MOCOS_middle"/>
</dbReference>
<evidence type="ECO:0000313" key="8">
    <source>
        <dbReference type="RefSeq" id="XP_032801678.1"/>
    </source>
</evidence>
<evidence type="ECO:0000256" key="3">
    <source>
        <dbReference type="ARBA" id="ARBA00023150"/>
    </source>
</evidence>
<sequence>MDSGVQSPAGEFLDLPKFLDSAKGWYGYDGQIEAIVEKEFKRLQGTTYLDHAGATLYAESQLQGFMRDLSSNVFGNPHSHNNVSKFTHDIIENVRYRILQHFKASPDEYAVLFTSGCTAALKLVAESFPWSSGKQKKPSAKLTEHVQPSNREDVCSFNGGGDAASELDRQSGSVFCYLTDNHTSVIGIRVLAHNAGAGCLAVTPEEVESGPAQTFCGPKCKCDINRNTAAGKVSESSVGHQCVQTQQDGGEPQSHEPPPPKRLERPADVKELHHLFAFPAQSNFTGRKYPLRWVAAVQERGAAALLPTQAVVVPESGRWHVLLDAASLASTAPLDLSVHVADLVPISFYKLFGFPTGLGALLVRAPCQALLLKHGAYFGGGTAAAYLPAEDFYVPRDSFCDRFEDGTVSFLDIVALRHGFDTLEGLTGGMERVMRHAFSLARHTHHALASLHHGNGRPAVRLYGATDYEDPSTQGAIIAFNVLGPDSDIVGYSQVDQLANLHGICLRTGCFCNTGACQMQLGISNGDVKKNLQAGHVCGDNIDLLDGRPTGAVRVSFGYMSTFHDAARLIRFITRCFVEERLPCTAAAAAAAAAVDIRHGHNKEGTSPEKAAGTGSEELWSCPVRAVDRGLASPSFGAACDVGQAMCPLDVKADGAQQETLSRSIADANAAKSSIADGRQVVLTNIFLYPVKSCAAFEVESWPVVEQGLWCDRVWMVVTSGGTCLSQKREPRLCLIRPAVDRTTGQLSLTASGMKVLVVPLRGAAEAASMDVRLCHSKVCGARVTGLDCEDEAAEWLTEFLGKSCRLIQQDPRSNRTMKAKGQRQAGGGAEAGASLSLANEAQYLLVNRTSVADLLCNVHERQGEVGGPPALDMEALVNRFRANLVVRSDEPYQEDCWATVSIGALIFQVTGGCSRCQMICIDQQTAERCHEPLRTLASQHRKKMEFGICLMQSRLLPAQGSVLHVGTAVLPRCKDSSP</sequence>
<dbReference type="InterPro" id="IPR000192">
    <property type="entry name" value="Aminotrans_V_dom"/>
</dbReference>
<dbReference type="RefSeq" id="XP_032801679.1">
    <property type="nucleotide sequence ID" value="XM_032945788.1"/>
</dbReference>
<dbReference type="SUPFAM" id="SSF53383">
    <property type="entry name" value="PLP-dependent transferases"/>
    <property type="match status" value="2"/>
</dbReference>
<feature type="compositionally biased region" description="Polar residues" evidence="5">
    <location>
        <begin position="235"/>
        <end position="248"/>
    </location>
</feature>
<evidence type="ECO:0000256" key="2">
    <source>
        <dbReference type="ARBA" id="ARBA00022898"/>
    </source>
</evidence>
<protein>
    <recommendedName>
        <fullName evidence="4">Molybdenum cofactor sulfurase</fullName>
        <shortName evidence="4">MCS</shortName>
        <shortName evidence="4">MOS</shortName>
        <shortName evidence="4">MoCo sulfurase</shortName>
        <ecNumber evidence="4">2.8.1.9</ecNumber>
    </recommendedName>
    <alternativeName>
        <fullName evidence="4">Molybdenum cofactor sulfurtransferase</fullName>
    </alternativeName>
</protein>
<name>A0AAJ7SND7_PETMA</name>
<organism evidence="7 8">
    <name type="scientific">Petromyzon marinus</name>
    <name type="common">Sea lamprey</name>
    <dbReference type="NCBI Taxonomy" id="7757"/>
    <lineage>
        <taxon>Eukaryota</taxon>
        <taxon>Metazoa</taxon>
        <taxon>Chordata</taxon>
        <taxon>Craniata</taxon>
        <taxon>Vertebrata</taxon>
        <taxon>Cyclostomata</taxon>
        <taxon>Hyperoartia</taxon>
        <taxon>Petromyzontiformes</taxon>
        <taxon>Petromyzontidae</taxon>
        <taxon>Petromyzon</taxon>
    </lineage>
</organism>
<keyword evidence="1 4" id="KW-0808">Transferase</keyword>
<dbReference type="RefSeq" id="XP_032801678.1">
    <property type="nucleotide sequence ID" value="XM_032945787.1"/>
</dbReference>
<dbReference type="PANTHER" id="PTHR14237">
    <property type="entry name" value="MOLYBDOPTERIN COFACTOR SULFURASE MOSC"/>
    <property type="match status" value="1"/>
</dbReference>
<dbReference type="Pfam" id="PF03476">
    <property type="entry name" value="MOSC_N"/>
    <property type="match status" value="1"/>
</dbReference>